<evidence type="ECO:0000256" key="1">
    <source>
        <dbReference type="SAM" id="MobiDB-lite"/>
    </source>
</evidence>
<comment type="caution">
    <text evidence="2">The sequence shown here is derived from an EMBL/GenBank/DDBJ whole genome shotgun (WGS) entry which is preliminary data.</text>
</comment>
<proteinExistence type="predicted"/>
<evidence type="ECO:0000313" key="3">
    <source>
        <dbReference type="Proteomes" id="UP000033035"/>
    </source>
</evidence>
<organism evidence="2 3">
    <name type="scientific">Parabacteroides gordonii MS-1 = DSM 23371</name>
    <dbReference type="NCBI Taxonomy" id="1203610"/>
    <lineage>
        <taxon>Bacteria</taxon>
        <taxon>Pseudomonadati</taxon>
        <taxon>Bacteroidota</taxon>
        <taxon>Bacteroidia</taxon>
        <taxon>Bacteroidales</taxon>
        <taxon>Tannerellaceae</taxon>
        <taxon>Parabacteroides</taxon>
    </lineage>
</organism>
<reference evidence="2 3" key="1">
    <citation type="submission" date="2013-04" db="EMBL/GenBank/DDBJ databases">
        <title>The Genome Sequence of Parabacteroides gordonii DSM 23371.</title>
        <authorList>
            <consortium name="The Broad Institute Genomics Platform"/>
            <person name="Earl A."/>
            <person name="Ward D."/>
            <person name="Feldgarden M."/>
            <person name="Gevers D."/>
            <person name="Martens E."/>
            <person name="Sakamoto M."/>
            <person name="Benno Y."/>
            <person name="Suzuki N."/>
            <person name="Matsunaga N."/>
            <person name="Koshihara K."/>
            <person name="Seki M."/>
            <person name="Komiya H."/>
            <person name="Walker B."/>
            <person name="Young S."/>
            <person name="Zeng Q."/>
            <person name="Gargeya S."/>
            <person name="Fitzgerald M."/>
            <person name="Haas B."/>
            <person name="Abouelleil A."/>
            <person name="Allen A.W."/>
            <person name="Alvarado L."/>
            <person name="Arachchi H.M."/>
            <person name="Berlin A.M."/>
            <person name="Chapman S.B."/>
            <person name="Gainer-Dewar J."/>
            <person name="Goldberg J."/>
            <person name="Griggs A."/>
            <person name="Gujja S."/>
            <person name="Hansen M."/>
            <person name="Howarth C."/>
            <person name="Imamovic A."/>
            <person name="Ireland A."/>
            <person name="Larimer J."/>
            <person name="McCowan C."/>
            <person name="Murphy C."/>
            <person name="Pearson M."/>
            <person name="Poon T.W."/>
            <person name="Priest M."/>
            <person name="Roberts A."/>
            <person name="Saif S."/>
            <person name="Shea T."/>
            <person name="Sisk P."/>
            <person name="Sykes S."/>
            <person name="Wortman J."/>
            <person name="Nusbaum C."/>
            <person name="Birren B."/>
        </authorList>
    </citation>
    <scope>NUCLEOTIDE SEQUENCE [LARGE SCALE GENOMIC DNA]</scope>
    <source>
        <strain evidence="2 3">MS-1</strain>
    </source>
</reference>
<dbReference type="AlphaFoldDB" id="A0A0F5JCL6"/>
<name>A0A0F5JCL6_9BACT</name>
<dbReference type="EMBL" id="AQHW01000015">
    <property type="protein sequence ID" value="KKB55255.1"/>
    <property type="molecule type" value="Genomic_DNA"/>
</dbReference>
<dbReference type="RefSeq" id="WP_167331521.1">
    <property type="nucleotide sequence ID" value="NZ_KE386764.1"/>
</dbReference>
<accession>A0A0F5JCL6</accession>
<dbReference type="Proteomes" id="UP000033035">
    <property type="component" value="Unassembled WGS sequence"/>
</dbReference>
<keyword evidence="3" id="KW-1185">Reference proteome</keyword>
<evidence type="ECO:0000313" key="2">
    <source>
        <dbReference type="EMBL" id="KKB55255.1"/>
    </source>
</evidence>
<dbReference type="STRING" id="1203610.HMPREF1536_02718"/>
<gene>
    <name evidence="2" type="ORF">HMPREF1536_02718</name>
</gene>
<dbReference type="HOGENOM" id="CLU_3028080_0_0_10"/>
<protein>
    <submittedName>
        <fullName evidence="2">Uncharacterized protein</fullName>
    </submittedName>
</protein>
<feature type="region of interest" description="Disordered" evidence="1">
    <location>
        <begin position="30"/>
        <end position="56"/>
    </location>
</feature>
<sequence length="56" mass="6406">MAKIKKILEFILALLNFLFHFKPTPDEETIAPVENYPRPASPPGQERAEPLFETIP</sequence>
<dbReference type="PATRIC" id="fig|1203610.3.peg.2783"/>